<dbReference type="PANTHER" id="PTHR13061:SF56">
    <property type="entry name" value="PROTEIN YRDA"/>
    <property type="match status" value="1"/>
</dbReference>
<dbReference type="InterPro" id="IPR047324">
    <property type="entry name" value="LbH_gamma_CA-like"/>
</dbReference>
<gene>
    <name evidence="1" type="primary">yrdA</name>
    <name evidence="1" type="ORF">GCM10010970_17370</name>
</gene>
<dbReference type="InterPro" id="IPR011004">
    <property type="entry name" value="Trimer_LpxA-like_sf"/>
</dbReference>
<dbReference type="CDD" id="cd04645">
    <property type="entry name" value="LbH_gamma_CA_like"/>
    <property type="match status" value="1"/>
</dbReference>
<dbReference type="InterPro" id="IPR050484">
    <property type="entry name" value="Transf_Hexapept/Carb_Anhydrase"/>
</dbReference>
<proteinExistence type="predicted"/>
<protein>
    <submittedName>
        <fullName evidence="1">Gamma carbonic anhydrase family protein</fullName>
    </submittedName>
</protein>
<dbReference type="RefSeq" id="WP_188703876.1">
    <property type="nucleotide sequence ID" value="NZ_BMLX01000002.1"/>
</dbReference>
<dbReference type="Proteomes" id="UP000637267">
    <property type="component" value="Unassembled WGS sequence"/>
</dbReference>
<keyword evidence="2" id="KW-1185">Reference proteome</keyword>
<dbReference type="EMBL" id="BMLX01000002">
    <property type="protein sequence ID" value="GGP20871.1"/>
    <property type="molecule type" value="Genomic_DNA"/>
</dbReference>
<organism evidence="1 2">
    <name type="scientific">Silvimonas iriomotensis</name>
    <dbReference type="NCBI Taxonomy" id="449662"/>
    <lineage>
        <taxon>Bacteria</taxon>
        <taxon>Pseudomonadati</taxon>
        <taxon>Pseudomonadota</taxon>
        <taxon>Betaproteobacteria</taxon>
        <taxon>Neisseriales</taxon>
        <taxon>Chitinibacteraceae</taxon>
        <taxon>Silvimonas</taxon>
    </lineage>
</organism>
<dbReference type="SUPFAM" id="SSF51161">
    <property type="entry name" value="Trimeric LpxA-like enzymes"/>
    <property type="match status" value="1"/>
</dbReference>
<evidence type="ECO:0000313" key="2">
    <source>
        <dbReference type="Proteomes" id="UP000637267"/>
    </source>
</evidence>
<comment type="caution">
    <text evidence="1">The sequence shown here is derived from an EMBL/GenBank/DDBJ whole genome shotgun (WGS) entry which is preliminary data.</text>
</comment>
<name>A0ABQ2P8I7_9NEIS</name>
<dbReference type="Pfam" id="PF00132">
    <property type="entry name" value="Hexapep"/>
    <property type="match status" value="1"/>
</dbReference>
<dbReference type="InterPro" id="IPR001451">
    <property type="entry name" value="Hexapep"/>
</dbReference>
<evidence type="ECO:0000313" key="1">
    <source>
        <dbReference type="EMBL" id="GGP20871.1"/>
    </source>
</evidence>
<dbReference type="PANTHER" id="PTHR13061">
    <property type="entry name" value="DYNACTIN SUBUNIT P25"/>
    <property type="match status" value="1"/>
</dbReference>
<dbReference type="Gene3D" id="2.160.10.10">
    <property type="entry name" value="Hexapeptide repeat proteins"/>
    <property type="match status" value="1"/>
</dbReference>
<reference evidence="2" key="1">
    <citation type="journal article" date="2019" name="Int. J. Syst. Evol. Microbiol.">
        <title>The Global Catalogue of Microorganisms (GCM) 10K type strain sequencing project: providing services to taxonomists for standard genome sequencing and annotation.</title>
        <authorList>
            <consortium name="The Broad Institute Genomics Platform"/>
            <consortium name="The Broad Institute Genome Sequencing Center for Infectious Disease"/>
            <person name="Wu L."/>
            <person name="Ma J."/>
        </authorList>
    </citation>
    <scope>NUCLEOTIDE SEQUENCE [LARGE SCALE GENOMIC DNA]</scope>
    <source>
        <strain evidence="2">CGMCC 1.8859</strain>
    </source>
</reference>
<sequence>MAVETFEHHHPVIPATAWVHASAQVIGETTLGQDVSIWPGAVVRGDVNFIRIGDDSNIQDCSVLHTTHRRPEDPNGAPLIIGERVTVGHGVMLHGCTIGNECLIGMGSIVLDRVVIQDHVMMGAGSLVPPGKVLESGYLYVGRPAQKVRALTQAEIAHFAYSAQHYVKLMKKYRERDAMVARDTDHG</sequence>
<accession>A0ABQ2P8I7</accession>